<evidence type="ECO:0000313" key="2">
    <source>
        <dbReference type="Proteomes" id="UP000185093"/>
    </source>
</evidence>
<dbReference type="EMBL" id="FSQZ01000001">
    <property type="protein sequence ID" value="SIN78047.1"/>
    <property type="molecule type" value="Genomic_DNA"/>
</dbReference>
<sequence>MKEVRWVKEIVAPAIEEGLKRSEYNLSVRAGYKLPYAYEIKSYKGTSPHHTESMEYETDLLIVEICEQDKWIPRVVVETKKNGQVTTHDAITYSHKAMSHRQVHPYLRYGILLGENKHYGLPGRLVRHGTQFDFMISWAKEEPTDYELNNFIEMLLKEVEASKKLEEIIYKSRKKSRGIYTMLHKELKAVPEEKEN</sequence>
<organism evidence="1 2">
    <name type="scientific">Acetomicrobium flavidum</name>
    <dbReference type="NCBI Taxonomy" id="49896"/>
    <lineage>
        <taxon>Bacteria</taxon>
        <taxon>Thermotogati</taxon>
        <taxon>Synergistota</taxon>
        <taxon>Synergistia</taxon>
        <taxon>Synergistales</taxon>
        <taxon>Acetomicrobiaceae</taxon>
        <taxon>Acetomicrobium</taxon>
    </lineage>
</organism>
<evidence type="ECO:0008006" key="3">
    <source>
        <dbReference type="Google" id="ProtNLM"/>
    </source>
</evidence>
<dbReference type="Proteomes" id="UP000185093">
    <property type="component" value="Unassembled WGS sequence"/>
</dbReference>
<protein>
    <recommendedName>
        <fullName evidence="3">Type I restriction enzyme R protein N-terminal domain-containing protein</fullName>
    </recommendedName>
</protein>
<reference evidence="1 2" key="1">
    <citation type="submission" date="2016-11" db="EMBL/GenBank/DDBJ databases">
        <authorList>
            <person name="Varghese N."/>
            <person name="Submissions S."/>
        </authorList>
    </citation>
    <scope>NUCLEOTIDE SEQUENCE [LARGE SCALE GENOMIC DNA]</scope>
    <source>
        <strain evidence="1 2">DSM 20664</strain>
    </source>
</reference>
<dbReference type="RefSeq" id="WP_074200024.1">
    <property type="nucleotide sequence ID" value="NZ_FSQZ01000001.1"/>
</dbReference>
<accession>A0ABY1JFH8</accession>
<keyword evidence="2" id="KW-1185">Reference proteome</keyword>
<name>A0ABY1JFH8_9BACT</name>
<evidence type="ECO:0000313" key="1">
    <source>
        <dbReference type="EMBL" id="SIN78047.1"/>
    </source>
</evidence>
<gene>
    <name evidence="1" type="ORF">SAMN05444368_1883</name>
</gene>
<comment type="caution">
    <text evidence="1">The sequence shown here is derived from an EMBL/GenBank/DDBJ whole genome shotgun (WGS) entry which is preliminary data.</text>
</comment>
<proteinExistence type="predicted"/>